<proteinExistence type="predicted"/>
<gene>
    <name evidence="1" type="ORF">GXW74_15935</name>
</gene>
<reference evidence="1" key="2">
    <citation type="journal article" date="2021" name="Syst. Appl. Microbiol.">
        <title>Roseomonas hellenica sp. nov., isolated from roots of wild-growing Alkanna tinctoria.</title>
        <authorList>
            <person name="Rat A."/>
            <person name="Naranjo H.D."/>
            <person name="Lebbe L."/>
            <person name="Cnockaert M."/>
            <person name="Krigas N."/>
            <person name="Grigoriadou K."/>
            <person name="Maloupa E."/>
            <person name="Willems A."/>
        </authorList>
    </citation>
    <scope>NUCLEOTIDE SEQUENCE</scope>
    <source>
        <strain evidence="1">LMG 31228</strain>
    </source>
</reference>
<dbReference type="EMBL" id="JAAEDL010000015">
    <property type="protein sequence ID" value="MBR0681985.1"/>
    <property type="molecule type" value="Genomic_DNA"/>
</dbReference>
<accession>A0A9X9XE49</accession>
<evidence type="ECO:0000313" key="1">
    <source>
        <dbReference type="EMBL" id="MBR0681985.1"/>
    </source>
</evidence>
<reference evidence="1" key="1">
    <citation type="submission" date="2020-01" db="EMBL/GenBank/DDBJ databases">
        <authorList>
            <person name="Rat A."/>
        </authorList>
    </citation>
    <scope>NUCLEOTIDE SEQUENCE</scope>
    <source>
        <strain evidence="1">LMG 31228</strain>
    </source>
</reference>
<name>A0A9X9XE49_9PROT</name>
<comment type="caution">
    <text evidence="1">The sequence shown here is derived from an EMBL/GenBank/DDBJ whole genome shotgun (WGS) entry which is preliminary data.</text>
</comment>
<keyword evidence="2" id="KW-1185">Reference proteome</keyword>
<dbReference type="AlphaFoldDB" id="A0A9X9XE49"/>
<dbReference type="Proteomes" id="UP001138709">
    <property type="component" value="Unassembled WGS sequence"/>
</dbReference>
<dbReference type="RefSeq" id="WP_211847519.1">
    <property type="nucleotide sequence ID" value="NZ_JAAEDL010000015.1"/>
</dbReference>
<organism evidence="1 2">
    <name type="scientific">Neoroseomonas eburnea</name>
    <dbReference type="NCBI Taxonomy" id="1346889"/>
    <lineage>
        <taxon>Bacteria</taxon>
        <taxon>Pseudomonadati</taxon>
        <taxon>Pseudomonadota</taxon>
        <taxon>Alphaproteobacteria</taxon>
        <taxon>Acetobacterales</taxon>
        <taxon>Acetobacteraceae</taxon>
        <taxon>Neoroseomonas</taxon>
    </lineage>
</organism>
<protein>
    <submittedName>
        <fullName evidence="1">Uncharacterized protein</fullName>
    </submittedName>
</protein>
<evidence type="ECO:0000313" key="2">
    <source>
        <dbReference type="Proteomes" id="UP001138709"/>
    </source>
</evidence>
<sequence length="92" mass="10021">MRINGDELVKPRGSPLKPVAGLDDPRFNNVLLNAVAQTLWVPFGLTEERRTDLVGAALTAVRGFNPRDEVEGMMAAQAVALHHAAMECGLRR</sequence>